<dbReference type="EMBL" id="KB308347">
    <property type="protein sequence ID" value="ELT97990.1"/>
    <property type="molecule type" value="Genomic_DNA"/>
</dbReference>
<dbReference type="PROSITE" id="PS50209">
    <property type="entry name" value="CARD"/>
    <property type="match status" value="1"/>
</dbReference>
<dbReference type="Proteomes" id="UP000014760">
    <property type="component" value="Unassembled WGS sequence"/>
</dbReference>
<protein>
    <recommendedName>
        <fullName evidence="2">CARD domain-containing protein</fullName>
    </recommendedName>
</protein>
<dbReference type="PANTHER" id="PTHR15034:SF5">
    <property type="entry name" value="DEATH DOMAIN-CONTAINING PROTEIN CRADD"/>
    <property type="match status" value="1"/>
</dbReference>
<reference evidence="4" key="3">
    <citation type="submission" date="2015-06" db="UniProtKB">
        <authorList>
            <consortium name="EnsemblMetazoa"/>
        </authorList>
    </citation>
    <scope>IDENTIFICATION</scope>
</reference>
<dbReference type="CDD" id="cd01671">
    <property type="entry name" value="CARD"/>
    <property type="match status" value="1"/>
</dbReference>
<dbReference type="AlphaFoldDB" id="R7U494"/>
<dbReference type="SMART" id="SM00114">
    <property type="entry name" value="CARD"/>
    <property type="match status" value="1"/>
</dbReference>
<proteinExistence type="predicted"/>
<dbReference type="OrthoDB" id="6162777at2759"/>
<dbReference type="InterPro" id="IPR001315">
    <property type="entry name" value="CARD"/>
</dbReference>
<dbReference type="GO" id="GO:0042981">
    <property type="term" value="P:regulation of apoptotic process"/>
    <property type="evidence" value="ECO:0007669"/>
    <property type="project" value="InterPro"/>
</dbReference>
<name>R7U494_CAPTE</name>
<dbReference type="EnsemblMetazoa" id="CapteT211455">
    <property type="protein sequence ID" value="CapteP211455"/>
    <property type="gene ID" value="CapteG211455"/>
</dbReference>
<feature type="domain" description="CARD" evidence="2">
    <location>
        <begin position="74"/>
        <end position="162"/>
    </location>
</feature>
<dbReference type="HOGENOM" id="CLU_624455_0_0_1"/>
<dbReference type="InterPro" id="IPR037939">
    <property type="entry name" value="CRADD"/>
</dbReference>
<reference evidence="5" key="1">
    <citation type="submission" date="2012-12" db="EMBL/GenBank/DDBJ databases">
        <authorList>
            <person name="Hellsten U."/>
            <person name="Grimwood J."/>
            <person name="Chapman J.A."/>
            <person name="Shapiro H."/>
            <person name="Aerts A."/>
            <person name="Otillar R.P."/>
            <person name="Terry A.Y."/>
            <person name="Boore J.L."/>
            <person name="Simakov O."/>
            <person name="Marletaz F."/>
            <person name="Cho S.-J."/>
            <person name="Edsinger-Gonzales E."/>
            <person name="Havlak P."/>
            <person name="Kuo D.-H."/>
            <person name="Larsson T."/>
            <person name="Lv J."/>
            <person name="Arendt D."/>
            <person name="Savage R."/>
            <person name="Osoegawa K."/>
            <person name="de Jong P."/>
            <person name="Lindberg D.R."/>
            <person name="Seaver E.C."/>
            <person name="Weisblat D.A."/>
            <person name="Putnam N.H."/>
            <person name="Grigoriev I.V."/>
            <person name="Rokhsar D.S."/>
        </authorList>
    </citation>
    <scope>NUCLEOTIDE SEQUENCE</scope>
    <source>
        <strain evidence="5">I ESC-2004</strain>
    </source>
</reference>
<feature type="region of interest" description="Disordered" evidence="1">
    <location>
        <begin position="372"/>
        <end position="439"/>
    </location>
</feature>
<dbReference type="GO" id="GO:0002020">
    <property type="term" value="F:protease binding"/>
    <property type="evidence" value="ECO:0007669"/>
    <property type="project" value="InterPro"/>
</dbReference>
<sequence length="439" mass="51209">MVEFLELFGELQKGKQKTGQRLLCFKDARKRDLKAFSIPTGKCLGVLSKDIAREHFGDKPVNTVTVRHVSDFIMDPRDKDALRRQFVLLTDDLDTPPICDYLIQENVITLDDVEKLKDKCKKDRNRDFITMLKQKGPLAFGKFMTILKTTQPHLRDAILKTSRHLDLPNPDPIQPAPVLNADQLAVQRLAKLRDATWHMEMFLDAENIKAAIVRMIPQGLKDKADAIREMGGAVSVDREIENNKAVLQQSQRILNEVDIFLHKERTTDEKYRGRYREQWQMLPLDRIVQPLEIEAEEYHKTTAYHLNVVTSVEAEYNRLRLSIERLSLSDSDLEKWLYSCSDPRQQKKLSQLRRLLNQWETLQSERSKLEHELVESHSTDGRNLHQAWSKDIEKRVSQSTESQKRIITEMKREKEANRGTGWKRKEDGEPNELLHQNLE</sequence>
<dbReference type="Gene3D" id="1.20.120.560">
    <property type="entry name" value="alix/aip1 in complex with the ypdl late domain"/>
    <property type="match status" value="1"/>
</dbReference>
<evidence type="ECO:0000313" key="4">
    <source>
        <dbReference type="EnsemblMetazoa" id="CapteP211455"/>
    </source>
</evidence>
<dbReference type="EMBL" id="AMQN01010663">
    <property type="status" value="NOT_ANNOTATED_CDS"/>
    <property type="molecule type" value="Genomic_DNA"/>
</dbReference>
<dbReference type="InterPro" id="IPR011029">
    <property type="entry name" value="DEATH-like_dom_sf"/>
</dbReference>
<reference evidence="3 5" key="2">
    <citation type="journal article" date="2013" name="Nature">
        <title>Insights into bilaterian evolution from three spiralian genomes.</title>
        <authorList>
            <person name="Simakov O."/>
            <person name="Marletaz F."/>
            <person name="Cho S.J."/>
            <person name="Edsinger-Gonzales E."/>
            <person name="Havlak P."/>
            <person name="Hellsten U."/>
            <person name="Kuo D.H."/>
            <person name="Larsson T."/>
            <person name="Lv J."/>
            <person name="Arendt D."/>
            <person name="Savage R."/>
            <person name="Osoegawa K."/>
            <person name="de Jong P."/>
            <person name="Grimwood J."/>
            <person name="Chapman J.A."/>
            <person name="Shapiro H."/>
            <person name="Aerts A."/>
            <person name="Otillar R.P."/>
            <person name="Terry A.Y."/>
            <person name="Boore J.L."/>
            <person name="Grigoriev I.V."/>
            <person name="Lindberg D.R."/>
            <person name="Seaver E.C."/>
            <person name="Weisblat D.A."/>
            <person name="Putnam N.H."/>
            <person name="Rokhsar D.S."/>
        </authorList>
    </citation>
    <scope>NUCLEOTIDE SEQUENCE</scope>
    <source>
        <strain evidence="3 5">I ESC-2004</strain>
    </source>
</reference>
<evidence type="ECO:0000313" key="5">
    <source>
        <dbReference type="Proteomes" id="UP000014760"/>
    </source>
</evidence>
<evidence type="ECO:0000313" key="3">
    <source>
        <dbReference type="EMBL" id="ELT97990.1"/>
    </source>
</evidence>
<dbReference type="SUPFAM" id="SSF47986">
    <property type="entry name" value="DEATH domain"/>
    <property type="match status" value="1"/>
</dbReference>
<dbReference type="Pfam" id="PF13949">
    <property type="entry name" value="ALIX_LYPXL_bnd"/>
    <property type="match status" value="1"/>
</dbReference>
<dbReference type="GO" id="GO:0070513">
    <property type="term" value="F:death domain binding"/>
    <property type="evidence" value="ECO:0007669"/>
    <property type="project" value="InterPro"/>
</dbReference>
<evidence type="ECO:0000259" key="2">
    <source>
        <dbReference type="PROSITE" id="PS50209"/>
    </source>
</evidence>
<evidence type="ECO:0000256" key="1">
    <source>
        <dbReference type="SAM" id="MobiDB-lite"/>
    </source>
</evidence>
<dbReference type="Gene3D" id="1.10.533.10">
    <property type="entry name" value="Death Domain, Fas"/>
    <property type="match status" value="1"/>
</dbReference>
<organism evidence="3">
    <name type="scientific">Capitella teleta</name>
    <name type="common">Polychaete worm</name>
    <dbReference type="NCBI Taxonomy" id="283909"/>
    <lineage>
        <taxon>Eukaryota</taxon>
        <taxon>Metazoa</taxon>
        <taxon>Spiralia</taxon>
        <taxon>Lophotrochozoa</taxon>
        <taxon>Annelida</taxon>
        <taxon>Polychaeta</taxon>
        <taxon>Sedentaria</taxon>
        <taxon>Scolecida</taxon>
        <taxon>Capitellidae</taxon>
        <taxon>Capitella</taxon>
    </lineage>
</organism>
<dbReference type="PANTHER" id="PTHR15034">
    <property type="entry name" value="DEATH DOMAIN-CONTAINING PROTEIN CRADD"/>
    <property type="match status" value="1"/>
</dbReference>
<dbReference type="Pfam" id="PF00619">
    <property type="entry name" value="CARD"/>
    <property type="match status" value="1"/>
</dbReference>
<dbReference type="Gene3D" id="1.20.140.50">
    <property type="entry name" value="alix/aip1 like domains"/>
    <property type="match status" value="1"/>
</dbReference>
<dbReference type="InterPro" id="IPR025304">
    <property type="entry name" value="ALIX_V_dom"/>
</dbReference>
<feature type="compositionally biased region" description="Basic and acidic residues" evidence="1">
    <location>
        <begin position="372"/>
        <end position="428"/>
    </location>
</feature>
<keyword evidence="5" id="KW-1185">Reference proteome</keyword>
<dbReference type="STRING" id="283909.R7U494"/>
<gene>
    <name evidence="3" type="ORF">CAPTEDRAFT_211455</name>
</gene>
<accession>R7U494</accession>